<gene>
    <name evidence="1" type="ORF">METZ01_LOCUS482027</name>
</gene>
<accession>A0A383CAU4</accession>
<sequence>MPNGKYVYLTGSLSLDGLCALGLA</sequence>
<evidence type="ECO:0000313" key="1">
    <source>
        <dbReference type="EMBL" id="SVE29173.1"/>
    </source>
</evidence>
<proteinExistence type="predicted"/>
<dbReference type="AlphaFoldDB" id="A0A383CAU4"/>
<dbReference type="EMBL" id="UINC01207185">
    <property type="protein sequence ID" value="SVE29173.1"/>
    <property type="molecule type" value="Genomic_DNA"/>
</dbReference>
<organism evidence="1">
    <name type="scientific">marine metagenome</name>
    <dbReference type="NCBI Taxonomy" id="408172"/>
    <lineage>
        <taxon>unclassified sequences</taxon>
        <taxon>metagenomes</taxon>
        <taxon>ecological metagenomes</taxon>
    </lineage>
</organism>
<reference evidence="1" key="1">
    <citation type="submission" date="2018-05" db="EMBL/GenBank/DDBJ databases">
        <authorList>
            <person name="Lanie J.A."/>
            <person name="Ng W.-L."/>
            <person name="Kazmierczak K.M."/>
            <person name="Andrzejewski T.M."/>
            <person name="Davidsen T.M."/>
            <person name="Wayne K.J."/>
            <person name="Tettelin H."/>
            <person name="Glass J.I."/>
            <person name="Rusch D."/>
            <person name="Podicherti R."/>
            <person name="Tsui H.-C.T."/>
            <person name="Winkler M.E."/>
        </authorList>
    </citation>
    <scope>NUCLEOTIDE SEQUENCE</scope>
</reference>
<feature type="non-terminal residue" evidence="1">
    <location>
        <position position="24"/>
    </location>
</feature>
<name>A0A383CAU4_9ZZZZ</name>
<protein>
    <submittedName>
        <fullName evidence="1">Uncharacterized protein</fullName>
    </submittedName>
</protein>